<evidence type="ECO:0000256" key="1">
    <source>
        <dbReference type="SAM" id="MobiDB-lite"/>
    </source>
</evidence>
<comment type="caution">
    <text evidence="2">The sequence shown here is derived from an EMBL/GenBank/DDBJ whole genome shotgun (WGS) entry which is preliminary data.</text>
</comment>
<organism evidence="2 3">
    <name type="scientific">Pagothenia borchgrevinki</name>
    <name type="common">Bald rockcod</name>
    <name type="synonym">Trematomus borchgrevinki</name>
    <dbReference type="NCBI Taxonomy" id="8213"/>
    <lineage>
        <taxon>Eukaryota</taxon>
        <taxon>Metazoa</taxon>
        <taxon>Chordata</taxon>
        <taxon>Craniata</taxon>
        <taxon>Vertebrata</taxon>
        <taxon>Euteleostomi</taxon>
        <taxon>Actinopterygii</taxon>
        <taxon>Neopterygii</taxon>
        <taxon>Teleostei</taxon>
        <taxon>Neoteleostei</taxon>
        <taxon>Acanthomorphata</taxon>
        <taxon>Eupercaria</taxon>
        <taxon>Perciformes</taxon>
        <taxon>Notothenioidei</taxon>
        <taxon>Nototheniidae</taxon>
        <taxon>Pagothenia</taxon>
    </lineage>
</organism>
<evidence type="ECO:0000313" key="3">
    <source>
        <dbReference type="Proteomes" id="UP001619887"/>
    </source>
</evidence>
<gene>
    <name evidence="2" type="ORF">OYC64_018005</name>
</gene>
<sequence>MNSDRGTNTSDESAGEDVMNEDRANSMVTTLPKIQWSMYLTLASMVRRRSMLVLQLQWQLSFFFSWLLS</sequence>
<name>A0ABD2GM83_PAGBO</name>
<protein>
    <submittedName>
        <fullName evidence="2">Uncharacterized protein</fullName>
    </submittedName>
</protein>
<reference evidence="2 3" key="1">
    <citation type="journal article" date="2022" name="G3 (Bethesda)">
        <title>Evaluating Illumina-, Nanopore-, and PacBio-based genome assembly strategies with the bald notothen, Trematomus borchgrevinki.</title>
        <authorList>
            <person name="Rayamajhi N."/>
            <person name="Cheng C.C."/>
            <person name="Catchen J.M."/>
        </authorList>
    </citation>
    <scope>NUCLEOTIDE SEQUENCE [LARGE SCALE GENOMIC DNA]</scope>
    <source>
        <strain evidence="2">AGRC-2024</strain>
    </source>
</reference>
<keyword evidence="3" id="KW-1185">Reference proteome</keyword>
<dbReference type="Proteomes" id="UP001619887">
    <property type="component" value="Unassembled WGS sequence"/>
</dbReference>
<accession>A0ABD2GM83</accession>
<dbReference type="EMBL" id="JBIYXZ010002077">
    <property type="protein sequence ID" value="KAL3055227.1"/>
    <property type="molecule type" value="Genomic_DNA"/>
</dbReference>
<dbReference type="AlphaFoldDB" id="A0ABD2GM83"/>
<proteinExistence type="predicted"/>
<feature type="compositionally biased region" description="Polar residues" evidence="1">
    <location>
        <begin position="1"/>
        <end position="12"/>
    </location>
</feature>
<reference evidence="2 3" key="2">
    <citation type="journal article" date="2024" name="G3 (Bethesda)">
        <title>The genome of the cryopelagic Antarctic bald notothen, Trematomus borchgrevinki.</title>
        <authorList>
            <person name="Rayamajhi N."/>
            <person name="Rivera-Colon A.G."/>
            <person name="Minhas B.F."/>
            <person name="Cheng C.C."/>
            <person name="Catchen J.M."/>
        </authorList>
    </citation>
    <scope>NUCLEOTIDE SEQUENCE [LARGE SCALE GENOMIC DNA]</scope>
    <source>
        <strain evidence="2">AGRC-2024</strain>
    </source>
</reference>
<evidence type="ECO:0000313" key="2">
    <source>
        <dbReference type="EMBL" id="KAL3055227.1"/>
    </source>
</evidence>
<feature type="region of interest" description="Disordered" evidence="1">
    <location>
        <begin position="1"/>
        <end position="22"/>
    </location>
</feature>